<proteinExistence type="predicted"/>
<evidence type="ECO:0000313" key="1">
    <source>
        <dbReference type="EMBL" id="TKD00938.1"/>
    </source>
</evidence>
<organism evidence="1 2">
    <name type="scientific">Polyangium fumosum</name>
    <dbReference type="NCBI Taxonomy" id="889272"/>
    <lineage>
        <taxon>Bacteria</taxon>
        <taxon>Pseudomonadati</taxon>
        <taxon>Myxococcota</taxon>
        <taxon>Polyangia</taxon>
        <taxon>Polyangiales</taxon>
        <taxon>Polyangiaceae</taxon>
        <taxon>Polyangium</taxon>
    </lineage>
</organism>
<dbReference type="RefSeq" id="WP_136933077.1">
    <property type="nucleotide sequence ID" value="NZ_SSMQ01000043.1"/>
</dbReference>
<comment type="caution">
    <text evidence="1">The sequence shown here is derived from an EMBL/GenBank/DDBJ whole genome shotgun (WGS) entry which is preliminary data.</text>
</comment>
<dbReference type="AlphaFoldDB" id="A0A4U1J3E3"/>
<accession>A0A4U1J3E3</accession>
<gene>
    <name evidence="1" type="ORF">E8A74_32890</name>
</gene>
<keyword evidence="2" id="KW-1185">Reference proteome</keyword>
<sequence>MRDVFQAFFEVREASPDVCDVFPAFEHGFPVVRGSSSEVARFFPEVRNLSSEVVDFFPEVKDLSSEVG</sequence>
<name>A0A4U1J3E3_9BACT</name>
<protein>
    <submittedName>
        <fullName evidence="1">Uncharacterized protein</fullName>
    </submittedName>
</protein>
<reference evidence="1 2" key="1">
    <citation type="submission" date="2019-04" db="EMBL/GenBank/DDBJ databases">
        <authorList>
            <person name="Li Y."/>
            <person name="Wang J."/>
        </authorList>
    </citation>
    <scope>NUCLEOTIDE SEQUENCE [LARGE SCALE GENOMIC DNA]</scope>
    <source>
        <strain evidence="1 2">DSM 14668</strain>
    </source>
</reference>
<evidence type="ECO:0000313" key="2">
    <source>
        <dbReference type="Proteomes" id="UP000309215"/>
    </source>
</evidence>
<dbReference type="EMBL" id="SSMQ01000043">
    <property type="protein sequence ID" value="TKD00938.1"/>
    <property type="molecule type" value="Genomic_DNA"/>
</dbReference>
<dbReference type="Proteomes" id="UP000309215">
    <property type="component" value="Unassembled WGS sequence"/>
</dbReference>